<dbReference type="Pfam" id="PF13424">
    <property type="entry name" value="TPR_12"/>
    <property type="match status" value="1"/>
</dbReference>
<dbReference type="CDD" id="cd14014">
    <property type="entry name" value="STKc_PknB_like"/>
    <property type="match status" value="1"/>
</dbReference>
<feature type="region of interest" description="Disordered" evidence="5">
    <location>
        <begin position="1"/>
        <end position="36"/>
    </location>
</feature>
<dbReference type="AlphaFoldDB" id="A0A0C2D6W1"/>
<evidence type="ECO:0000313" key="8">
    <source>
        <dbReference type="Proteomes" id="UP000031599"/>
    </source>
</evidence>
<evidence type="ECO:0000259" key="6">
    <source>
        <dbReference type="PROSITE" id="PS50011"/>
    </source>
</evidence>
<keyword evidence="2" id="KW-0547">Nucleotide-binding</keyword>
<dbReference type="PROSITE" id="PS00108">
    <property type="entry name" value="PROTEIN_KINASE_ST"/>
    <property type="match status" value="1"/>
</dbReference>
<dbReference type="SUPFAM" id="SSF56112">
    <property type="entry name" value="Protein kinase-like (PK-like)"/>
    <property type="match status" value="1"/>
</dbReference>
<dbReference type="Gene3D" id="3.30.200.20">
    <property type="entry name" value="Phosphorylase Kinase, domain 1"/>
    <property type="match status" value="1"/>
</dbReference>
<dbReference type="Pfam" id="PF00069">
    <property type="entry name" value="Pkinase"/>
    <property type="match status" value="1"/>
</dbReference>
<reference evidence="7 8" key="1">
    <citation type="submission" date="2014-12" db="EMBL/GenBank/DDBJ databases">
        <title>Genome assembly of Enhygromyxa salina DSM 15201.</title>
        <authorList>
            <person name="Sharma G."/>
            <person name="Subramanian S."/>
        </authorList>
    </citation>
    <scope>NUCLEOTIDE SEQUENCE [LARGE SCALE GENOMIC DNA]</scope>
    <source>
        <strain evidence="7 8">DSM 15201</strain>
    </source>
</reference>
<dbReference type="PANTHER" id="PTHR43289">
    <property type="entry name" value="MITOGEN-ACTIVATED PROTEIN KINASE KINASE KINASE 20-RELATED"/>
    <property type="match status" value="1"/>
</dbReference>
<dbReference type="InterPro" id="IPR000719">
    <property type="entry name" value="Prot_kinase_dom"/>
</dbReference>
<dbReference type="GO" id="GO:0004674">
    <property type="term" value="F:protein serine/threonine kinase activity"/>
    <property type="evidence" value="ECO:0007669"/>
    <property type="project" value="TreeGrafter"/>
</dbReference>
<evidence type="ECO:0000313" key="7">
    <source>
        <dbReference type="EMBL" id="KIG17390.1"/>
    </source>
</evidence>
<evidence type="ECO:0000256" key="5">
    <source>
        <dbReference type="SAM" id="MobiDB-lite"/>
    </source>
</evidence>
<keyword evidence="3" id="KW-0418">Kinase</keyword>
<dbReference type="InterPro" id="IPR011009">
    <property type="entry name" value="Kinase-like_dom_sf"/>
</dbReference>
<organism evidence="7 8">
    <name type="scientific">Enhygromyxa salina</name>
    <dbReference type="NCBI Taxonomy" id="215803"/>
    <lineage>
        <taxon>Bacteria</taxon>
        <taxon>Pseudomonadati</taxon>
        <taxon>Myxococcota</taxon>
        <taxon>Polyangia</taxon>
        <taxon>Nannocystales</taxon>
        <taxon>Nannocystaceae</taxon>
        <taxon>Enhygromyxa</taxon>
    </lineage>
</organism>
<feature type="region of interest" description="Disordered" evidence="5">
    <location>
        <begin position="284"/>
        <end position="303"/>
    </location>
</feature>
<proteinExistence type="predicted"/>
<dbReference type="Gene3D" id="1.25.40.10">
    <property type="entry name" value="Tetratricopeptide repeat domain"/>
    <property type="match status" value="2"/>
</dbReference>
<dbReference type="SMART" id="SM00028">
    <property type="entry name" value="TPR"/>
    <property type="match status" value="4"/>
</dbReference>
<dbReference type="SUPFAM" id="SSF48452">
    <property type="entry name" value="TPR-like"/>
    <property type="match status" value="2"/>
</dbReference>
<evidence type="ECO:0000256" key="3">
    <source>
        <dbReference type="ARBA" id="ARBA00022777"/>
    </source>
</evidence>
<feature type="compositionally biased region" description="Low complexity" evidence="5">
    <location>
        <begin position="294"/>
        <end position="303"/>
    </location>
</feature>
<accession>A0A0C2D6W1</accession>
<keyword evidence="1" id="KW-0808">Transferase</keyword>
<name>A0A0C2D6W1_9BACT</name>
<evidence type="ECO:0000256" key="1">
    <source>
        <dbReference type="ARBA" id="ARBA00022679"/>
    </source>
</evidence>
<dbReference type="EMBL" id="JMCC02000025">
    <property type="protein sequence ID" value="KIG17390.1"/>
    <property type="molecule type" value="Genomic_DNA"/>
</dbReference>
<dbReference type="InterPro" id="IPR008271">
    <property type="entry name" value="Ser/Thr_kinase_AS"/>
</dbReference>
<dbReference type="InterPro" id="IPR011990">
    <property type="entry name" value="TPR-like_helical_dom_sf"/>
</dbReference>
<sequence>MMASHEQRAPVRARHAPAELDLAPDRPTPDPDEPSATVLSVGVQVDRYRIIEVIGTGGIGVVYAAFDEALGRKVALKLLRPNSRNPRRLERRRARLIREAQALARLSHPNVVPVYEVGMFEDRVFLAMEYVEGATMRRWLRRSRRSPQEILDKYLQAGRGLAAAHHADIVHRDFKPDNVLVGIDERVRVLDFGLAAPVPEALATGRYATLGALDQSTAEIPTVGASMSSMSSLVTGHGKIIGTPAYMAPEQSRGEPTDARADQYSFCVALWEALFGQRPQGAAAVSGRDRLPPGGSASGANGSEAHVPMVVRRALERGLSGAPEDRFPDMNSLLSALSDRSSGWSWESTMGRRALAGGLFTIIGAGAIALLLGTLSPSDAELCPREARALAGVWDQGVRERVHAQLSALDRPHANATRNKIERELDRWANRWLSARADTCEATKIRAEQSLVLFDVRMACLDRQVHSLAAVTQSLGNDPLDPLTIHENEERLEAALAAVLQLPAPERCARSALISGGALMYEDPSQDDPLEQQRQQLARARSLLELGNHQQALTLVDQALTLVDDTLPLMDDGSQPSLAEAALLRGQILAASNNLEGAEQDLRRAVFMAQASAHDTVSVEACAALTQLLVDRGQVDAASDWYELGHATLARIGADPYLEAALRSAGARLARARGQHRVALADQRRVLEIRERLHGRDHVEVAKILVELAVTHTALERYAEAQADIERALKITTAEFGLTHPEVGLIYTRYAALDRARGAEREALSKQLDALAMFEIAHGKAHPRVATTYAAIAATQLALGEPARALMALEQAQRITVVLVDDGDVSLAPLLVDLGRQLHAAEQLTAEASARSAARRPSG</sequence>
<feature type="domain" description="Protein kinase" evidence="6">
    <location>
        <begin position="48"/>
        <end position="338"/>
    </location>
</feature>
<evidence type="ECO:0000256" key="2">
    <source>
        <dbReference type="ARBA" id="ARBA00022741"/>
    </source>
</evidence>
<dbReference type="PROSITE" id="PS50011">
    <property type="entry name" value="PROTEIN_KINASE_DOM"/>
    <property type="match status" value="1"/>
</dbReference>
<dbReference type="PANTHER" id="PTHR43289:SF6">
    <property type="entry name" value="SERINE_THREONINE-PROTEIN KINASE NEKL-3"/>
    <property type="match status" value="1"/>
</dbReference>
<comment type="caution">
    <text evidence="7">The sequence shown here is derived from an EMBL/GenBank/DDBJ whole genome shotgun (WGS) entry which is preliminary data.</text>
</comment>
<dbReference type="InterPro" id="IPR019734">
    <property type="entry name" value="TPR_rpt"/>
</dbReference>
<gene>
    <name evidence="7" type="ORF">DB30_03309</name>
</gene>
<evidence type="ECO:0000256" key="4">
    <source>
        <dbReference type="ARBA" id="ARBA00022840"/>
    </source>
</evidence>
<dbReference type="Gene3D" id="1.10.510.10">
    <property type="entry name" value="Transferase(Phosphotransferase) domain 1"/>
    <property type="match status" value="1"/>
</dbReference>
<dbReference type="GO" id="GO:0005524">
    <property type="term" value="F:ATP binding"/>
    <property type="evidence" value="ECO:0007669"/>
    <property type="project" value="UniProtKB-KW"/>
</dbReference>
<protein>
    <submittedName>
        <fullName evidence="7">High-affnity carbon uptake protein Hat/HatR</fullName>
    </submittedName>
</protein>
<keyword evidence="4" id="KW-0067">ATP-binding</keyword>
<dbReference type="Proteomes" id="UP000031599">
    <property type="component" value="Unassembled WGS sequence"/>
</dbReference>